<gene>
    <name evidence="1" type="ORF">HMPREF0220_2938</name>
</gene>
<dbReference type="Proteomes" id="UP000003227">
    <property type="component" value="Unassembled WGS sequence"/>
</dbReference>
<evidence type="ECO:0000313" key="1">
    <source>
        <dbReference type="EMBL" id="EFH06047.1"/>
    </source>
</evidence>
<reference evidence="1 2" key="1">
    <citation type="submission" date="2010-05" db="EMBL/GenBank/DDBJ databases">
        <authorList>
            <person name="Qin X."/>
            <person name="Bachman B."/>
            <person name="Battles P."/>
            <person name="Bell A."/>
            <person name="Bess C."/>
            <person name="Bickham C."/>
            <person name="Chaboub L."/>
            <person name="Chen D."/>
            <person name="Coyle M."/>
            <person name="Deiros D.R."/>
            <person name="Dinh H."/>
            <person name="Forbes L."/>
            <person name="Fowler G."/>
            <person name="Francisco L."/>
            <person name="Fu Q."/>
            <person name="Gubbala S."/>
            <person name="Hale W."/>
            <person name="Han Y."/>
            <person name="Hemphill L."/>
            <person name="Highlander S.K."/>
            <person name="Hirani K."/>
            <person name="Hogues M."/>
            <person name="Jackson L."/>
            <person name="Jakkamsetti A."/>
            <person name="Javaid M."/>
            <person name="Jiang H."/>
            <person name="Korchina V."/>
            <person name="Kovar C."/>
            <person name="Lara F."/>
            <person name="Lee S."/>
            <person name="Mata R."/>
            <person name="Mathew T."/>
            <person name="Moen C."/>
            <person name="Morales K."/>
            <person name="Munidasa M."/>
            <person name="Nazareth L."/>
            <person name="Ngo R."/>
            <person name="Nguyen L."/>
            <person name="Okwuonu G."/>
            <person name="Ongeri F."/>
            <person name="Patil S."/>
            <person name="Petrosino J."/>
            <person name="Pham C."/>
            <person name="Pham P."/>
            <person name="Pu L.-L."/>
            <person name="Puazo M."/>
            <person name="Raj R."/>
            <person name="Reid J."/>
            <person name="Rouhana J."/>
            <person name="Saada N."/>
            <person name="Shang Y."/>
            <person name="Simmons D."/>
            <person name="Thornton R."/>
            <person name="Warren J."/>
            <person name="Weissenberger G."/>
            <person name="Zhang J."/>
            <person name="Zhang L."/>
            <person name="Zhou C."/>
            <person name="Zhu D."/>
            <person name="Muzny D."/>
            <person name="Worley K."/>
            <person name="Gibbs R."/>
        </authorList>
    </citation>
    <scope>NUCLEOTIDE SEQUENCE [LARGE SCALE GENOMIC DNA]</scope>
    <source>
        <strain evidence="1 2">NAP08</strain>
    </source>
</reference>
<protein>
    <submittedName>
        <fullName evidence="1">Uncharacterized protein</fullName>
    </submittedName>
</protein>
<sequence>MEKHMTISQKDKKKSQNEILYHFETTQTYYFLTYKNYFLIHKKDYAKHLQ</sequence>
<organism evidence="1 2">
    <name type="scientific">Clostridioides difficile NAP08</name>
    <dbReference type="NCBI Taxonomy" id="525259"/>
    <lineage>
        <taxon>Bacteria</taxon>
        <taxon>Bacillati</taxon>
        <taxon>Bacillota</taxon>
        <taxon>Clostridia</taxon>
        <taxon>Peptostreptococcales</taxon>
        <taxon>Peptostreptococcaceae</taxon>
        <taxon>Clostridioides</taxon>
    </lineage>
</organism>
<comment type="caution">
    <text evidence="1">The sequence shown here is derived from an EMBL/GenBank/DDBJ whole genome shotgun (WGS) entry which is preliminary data.</text>
</comment>
<evidence type="ECO:0000313" key="2">
    <source>
        <dbReference type="Proteomes" id="UP000003227"/>
    </source>
</evidence>
<accession>D5Q7Q4</accession>
<dbReference type="AlphaFoldDB" id="D5Q7Q4"/>
<dbReference type="EMBL" id="ADNX01000077">
    <property type="protein sequence ID" value="EFH06047.1"/>
    <property type="molecule type" value="Genomic_DNA"/>
</dbReference>
<name>D5Q7Q4_CLODI</name>
<proteinExistence type="predicted"/>
<dbReference type="HOGENOM" id="CLU_3187047_0_0_9"/>